<evidence type="ECO:0000313" key="2">
    <source>
        <dbReference type="EMBL" id="CAA0806486.1"/>
    </source>
</evidence>
<dbReference type="AlphaFoldDB" id="A0A9N7MHA1"/>
<dbReference type="EMBL" id="CACSLK010000984">
    <property type="protein sequence ID" value="CAA0806486.1"/>
    <property type="molecule type" value="Genomic_DNA"/>
</dbReference>
<accession>A0A9N7MHA1</accession>
<feature type="domain" description="Reverse transcriptase zinc-binding" evidence="1">
    <location>
        <begin position="2"/>
        <end position="51"/>
    </location>
</feature>
<evidence type="ECO:0000259" key="1">
    <source>
        <dbReference type="Pfam" id="PF13966"/>
    </source>
</evidence>
<comment type="caution">
    <text evidence="2">The sequence shown here is derived from an EMBL/GenBank/DDBJ whole genome shotgun (WGS) entry which is preliminary data.</text>
</comment>
<sequence>MVLWLAAKNRLLTNAERSRRHVAVSSACELYGDDETTLHVFRDFPSAKEVWQGYFQLIENWNTLFAITVWCMWRWRNERIFKHQFPAIAARLMEIRRSSTGYTNAAAAFSSFGAVRHLV</sequence>
<name>A0A9N7MHA1_STRHE</name>
<protein>
    <submittedName>
        <fullName evidence="2">Polynucleotidyl transferase- ribonuclease H-like superfamily protein</fullName>
    </submittedName>
</protein>
<gene>
    <name evidence="2" type="ORF">SHERM_09375</name>
</gene>
<reference evidence="2" key="1">
    <citation type="submission" date="2019-12" db="EMBL/GenBank/DDBJ databases">
        <authorList>
            <person name="Scholes J."/>
        </authorList>
    </citation>
    <scope>NUCLEOTIDE SEQUENCE</scope>
</reference>
<dbReference type="Proteomes" id="UP001153555">
    <property type="component" value="Unassembled WGS sequence"/>
</dbReference>
<dbReference type="Pfam" id="PF13966">
    <property type="entry name" value="zf-RVT"/>
    <property type="match status" value="1"/>
</dbReference>
<evidence type="ECO:0000313" key="3">
    <source>
        <dbReference type="Proteomes" id="UP001153555"/>
    </source>
</evidence>
<dbReference type="GO" id="GO:0016740">
    <property type="term" value="F:transferase activity"/>
    <property type="evidence" value="ECO:0007669"/>
    <property type="project" value="UniProtKB-KW"/>
</dbReference>
<proteinExistence type="predicted"/>
<dbReference type="InterPro" id="IPR026960">
    <property type="entry name" value="RVT-Znf"/>
</dbReference>
<keyword evidence="2" id="KW-0808">Transferase</keyword>
<organism evidence="2 3">
    <name type="scientific">Striga hermonthica</name>
    <name type="common">Purple witchweed</name>
    <name type="synonym">Buchnera hermonthica</name>
    <dbReference type="NCBI Taxonomy" id="68872"/>
    <lineage>
        <taxon>Eukaryota</taxon>
        <taxon>Viridiplantae</taxon>
        <taxon>Streptophyta</taxon>
        <taxon>Embryophyta</taxon>
        <taxon>Tracheophyta</taxon>
        <taxon>Spermatophyta</taxon>
        <taxon>Magnoliopsida</taxon>
        <taxon>eudicotyledons</taxon>
        <taxon>Gunneridae</taxon>
        <taxon>Pentapetalae</taxon>
        <taxon>asterids</taxon>
        <taxon>lamiids</taxon>
        <taxon>Lamiales</taxon>
        <taxon>Orobanchaceae</taxon>
        <taxon>Buchnereae</taxon>
        <taxon>Striga</taxon>
    </lineage>
</organism>
<keyword evidence="3" id="KW-1185">Reference proteome</keyword>
<dbReference type="OrthoDB" id="1744872at2759"/>